<dbReference type="EMBL" id="DS113981">
    <property type="protein sequence ID" value="EAX92215.1"/>
    <property type="molecule type" value="Genomic_DNA"/>
</dbReference>
<evidence type="ECO:0000256" key="2">
    <source>
        <dbReference type="ARBA" id="ARBA00022771"/>
    </source>
</evidence>
<feature type="domain" description="SP-RING-type" evidence="4">
    <location>
        <begin position="124"/>
        <end position="166"/>
    </location>
</feature>
<dbReference type="GO" id="GO:0061665">
    <property type="term" value="F:SUMO ligase activity"/>
    <property type="evidence" value="ECO:0000318"/>
    <property type="project" value="GO_Central"/>
</dbReference>
<dbReference type="Pfam" id="PF02891">
    <property type="entry name" value="zf-MIZ"/>
    <property type="match status" value="1"/>
</dbReference>
<evidence type="ECO:0000256" key="1">
    <source>
        <dbReference type="ARBA" id="ARBA00022723"/>
    </source>
</evidence>
<dbReference type="AlphaFoldDB" id="A2FS99"/>
<organism evidence="5 6">
    <name type="scientific">Trichomonas vaginalis (strain ATCC PRA-98 / G3)</name>
    <dbReference type="NCBI Taxonomy" id="412133"/>
    <lineage>
        <taxon>Eukaryota</taxon>
        <taxon>Metamonada</taxon>
        <taxon>Parabasalia</taxon>
        <taxon>Trichomonadida</taxon>
        <taxon>Trichomonadidae</taxon>
        <taxon>Trichomonas</taxon>
    </lineage>
</organism>
<dbReference type="RefSeq" id="XP_001305145.1">
    <property type="nucleotide sequence ID" value="XM_001305144.1"/>
</dbReference>
<evidence type="ECO:0000313" key="5">
    <source>
        <dbReference type="EMBL" id="EAX92215.1"/>
    </source>
</evidence>
<keyword evidence="6" id="KW-1185">Reference proteome</keyword>
<reference evidence="5" key="2">
    <citation type="journal article" date="2007" name="Science">
        <title>Draft genome sequence of the sexually transmitted pathogen Trichomonas vaginalis.</title>
        <authorList>
            <person name="Carlton J.M."/>
            <person name="Hirt R.P."/>
            <person name="Silva J.C."/>
            <person name="Delcher A.L."/>
            <person name="Schatz M."/>
            <person name="Zhao Q."/>
            <person name="Wortman J.R."/>
            <person name="Bidwell S.L."/>
            <person name="Alsmark U.C.M."/>
            <person name="Besteiro S."/>
            <person name="Sicheritz-Ponten T."/>
            <person name="Noel C.J."/>
            <person name="Dacks J.B."/>
            <person name="Foster P.G."/>
            <person name="Simillion C."/>
            <person name="Van de Peer Y."/>
            <person name="Miranda-Saavedra D."/>
            <person name="Barton G.J."/>
            <person name="Westrop G.D."/>
            <person name="Mueller S."/>
            <person name="Dessi D."/>
            <person name="Fiori P.L."/>
            <person name="Ren Q."/>
            <person name="Paulsen I."/>
            <person name="Zhang H."/>
            <person name="Bastida-Corcuera F.D."/>
            <person name="Simoes-Barbosa A."/>
            <person name="Brown M.T."/>
            <person name="Hayes R.D."/>
            <person name="Mukherjee M."/>
            <person name="Okumura C.Y."/>
            <person name="Schneider R."/>
            <person name="Smith A.J."/>
            <person name="Vanacova S."/>
            <person name="Villalvazo M."/>
            <person name="Haas B.J."/>
            <person name="Pertea M."/>
            <person name="Feldblyum T.V."/>
            <person name="Utterback T.R."/>
            <person name="Shu C.L."/>
            <person name="Osoegawa K."/>
            <person name="de Jong P.J."/>
            <person name="Hrdy I."/>
            <person name="Horvathova L."/>
            <person name="Zubacova Z."/>
            <person name="Dolezal P."/>
            <person name="Malik S.B."/>
            <person name="Logsdon J.M. Jr."/>
            <person name="Henze K."/>
            <person name="Gupta A."/>
            <person name="Wang C.C."/>
            <person name="Dunne R.L."/>
            <person name="Upcroft J.A."/>
            <person name="Upcroft P."/>
            <person name="White O."/>
            <person name="Salzberg S.L."/>
            <person name="Tang P."/>
            <person name="Chiu C.-H."/>
            <person name="Lee Y.-S."/>
            <person name="Embley T.M."/>
            <person name="Coombs G.H."/>
            <person name="Mottram J.C."/>
            <person name="Tachezy J."/>
            <person name="Fraser-Liggett C.M."/>
            <person name="Johnson P.J."/>
        </authorList>
    </citation>
    <scope>NUCLEOTIDE SEQUENCE [LARGE SCALE GENOMIC DNA]</scope>
    <source>
        <strain evidence="5">G3</strain>
    </source>
</reference>
<reference evidence="5" key="1">
    <citation type="submission" date="2006-10" db="EMBL/GenBank/DDBJ databases">
        <authorList>
            <person name="Amadeo P."/>
            <person name="Zhao Q."/>
            <person name="Wortman J."/>
            <person name="Fraser-Liggett C."/>
            <person name="Carlton J."/>
        </authorList>
    </citation>
    <scope>NUCLEOTIDE SEQUENCE</scope>
    <source>
        <strain evidence="5">G3</strain>
    </source>
</reference>
<keyword evidence="3" id="KW-0862">Zinc</keyword>
<evidence type="ECO:0000256" key="3">
    <source>
        <dbReference type="ARBA" id="ARBA00022833"/>
    </source>
</evidence>
<evidence type="ECO:0000259" key="4">
    <source>
        <dbReference type="Pfam" id="PF02891"/>
    </source>
</evidence>
<dbReference type="KEGG" id="tva:4749925"/>
<dbReference type="GO" id="GO:0000785">
    <property type="term" value="C:chromatin"/>
    <property type="evidence" value="ECO:0000318"/>
    <property type="project" value="GO_Central"/>
</dbReference>
<dbReference type="InParanoid" id="A2FS99"/>
<gene>
    <name evidence="5" type="ORF">TVAG_132600</name>
</gene>
<sequence length="202" mass="23119">MCRVNSDSISFSLPPLNPRLVCDFSFEYTIDNRIVINTSSTTVIPFILNDVPFSLNGNEIDVTDQIKMGQNRLIFNTMNERQVITANVQWEKAKNVEAVVYKIMSKFPPMEIVPTSEFVNEIDPISKNQISFPGRGSTCTHAQCFDLKAFLNRAFETSHWECPLCGTYLTENDLRYDPCFFRNCGTSFLADDLYDTNVNDFF</sequence>
<dbReference type="OrthoDB" id="10263264at2759"/>
<dbReference type="PANTHER" id="PTHR10782">
    <property type="entry name" value="ZINC FINGER MIZ DOMAIN-CONTAINING PROTEIN"/>
    <property type="match status" value="1"/>
</dbReference>
<keyword evidence="1" id="KW-0479">Metal-binding</keyword>
<dbReference type="Proteomes" id="UP000001542">
    <property type="component" value="Unassembled WGS sequence"/>
</dbReference>
<accession>A2FS99</accession>
<keyword evidence="2" id="KW-0863">Zinc-finger</keyword>
<name>A2FS99_TRIV3</name>
<dbReference type="PANTHER" id="PTHR10782:SF4">
    <property type="entry name" value="TONALLI, ISOFORM E"/>
    <property type="match status" value="1"/>
</dbReference>
<dbReference type="Gene3D" id="3.30.40.10">
    <property type="entry name" value="Zinc/RING finger domain, C3HC4 (zinc finger)"/>
    <property type="match status" value="1"/>
</dbReference>
<dbReference type="GO" id="GO:0008270">
    <property type="term" value="F:zinc ion binding"/>
    <property type="evidence" value="ECO:0007669"/>
    <property type="project" value="UniProtKB-KW"/>
</dbReference>
<protein>
    <submittedName>
        <fullName evidence="5">MIZ zinc finger family protein</fullName>
    </submittedName>
</protein>
<dbReference type="VEuPathDB" id="TrichDB:TVAG_132600"/>
<dbReference type="InterPro" id="IPR013083">
    <property type="entry name" value="Znf_RING/FYVE/PHD"/>
</dbReference>
<dbReference type="STRING" id="5722.A2FS99"/>
<proteinExistence type="predicted"/>
<dbReference type="VEuPathDB" id="TrichDB:TVAGG3_0210200"/>
<dbReference type="InterPro" id="IPR004181">
    <property type="entry name" value="Znf_MIZ"/>
</dbReference>
<evidence type="ECO:0000313" key="6">
    <source>
        <dbReference type="Proteomes" id="UP000001542"/>
    </source>
</evidence>
<dbReference type="GO" id="GO:0016925">
    <property type="term" value="P:protein sumoylation"/>
    <property type="evidence" value="ECO:0000318"/>
    <property type="project" value="GO_Central"/>
</dbReference>